<dbReference type="RefSeq" id="WP_193799782.1">
    <property type="nucleotide sequence ID" value="NZ_JADEWC010000004.1"/>
</dbReference>
<dbReference type="Proteomes" id="UP000654604">
    <property type="component" value="Unassembled WGS sequence"/>
</dbReference>
<keyword evidence="1" id="KW-0812">Transmembrane</keyword>
<dbReference type="EMBL" id="JADEWC010000004">
    <property type="protein sequence ID" value="MBE9221590.1"/>
    <property type="molecule type" value="Genomic_DNA"/>
</dbReference>
<proteinExistence type="predicted"/>
<name>A0ABR9V125_9CHRO</name>
<feature type="transmembrane region" description="Helical" evidence="1">
    <location>
        <begin position="15"/>
        <end position="31"/>
    </location>
</feature>
<accession>A0ABR9V125</accession>
<evidence type="ECO:0000256" key="1">
    <source>
        <dbReference type="SAM" id="Phobius"/>
    </source>
</evidence>
<keyword evidence="3" id="KW-1185">Reference proteome</keyword>
<reference evidence="2 3" key="1">
    <citation type="submission" date="2020-10" db="EMBL/GenBank/DDBJ databases">
        <authorList>
            <person name="Castelo-Branco R."/>
            <person name="Eusebio N."/>
            <person name="Adriana R."/>
            <person name="Vieira A."/>
            <person name="Brugerolle De Fraissinette N."/>
            <person name="Rezende De Castro R."/>
            <person name="Schneider M.P."/>
            <person name="Vasconcelos V."/>
            <person name="Leao P.N."/>
        </authorList>
    </citation>
    <scope>NUCLEOTIDE SEQUENCE [LARGE SCALE GENOMIC DNA]</scope>
    <source>
        <strain evidence="2 3">LEGE 03274</strain>
    </source>
</reference>
<organism evidence="2 3">
    <name type="scientific">Cyanobacterium stanieri LEGE 03274</name>
    <dbReference type="NCBI Taxonomy" id="1828756"/>
    <lineage>
        <taxon>Bacteria</taxon>
        <taxon>Bacillati</taxon>
        <taxon>Cyanobacteriota</taxon>
        <taxon>Cyanophyceae</taxon>
        <taxon>Oscillatoriophycideae</taxon>
        <taxon>Chroococcales</taxon>
        <taxon>Geminocystaceae</taxon>
        <taxon>Cyanobacterium</taxon>
    </lineage>
</organism>
<keyword evidence="1" id="KW-0472">Membrane</keyword>
<keyword evidence="1" id="KW-1133">Transmembrane helix</keyword>
<evidence type="ECO:0000313" key="3">
    <source>
        <dbReference type="Proteomes" id="UP000654604"/>
    </source>
</evidence>
<gene>
    <name evidence="2" type="ORF">IQ215_02665</name>
</gene>
<evidence type="ECO:0000313" key="2">
    <source>
        <dbReference type="EMBL" id="MBE9221590.1"/>
    </source>
</evidence>
<protein>
    <submittedName>
        <fullName evidence="2">Uncharacterized protein</fullName>
    </submittedName>
</protein>
<sequence length="185" mass="20872">MALCDRTDFVVGKAPFFRLFILVIVKAINIYQKMMKKLISSLLIGTTVLTTAITPDIAKANTRTFQGRNQIHLDVDRYCRNVFAAGNQWAGRIYSRDGRHAYRNGRHYCRVHYRPIINVTNSRGGNAGFNLGVVQGGGNSSRDVQRTQVGAERVIFEDVWLDKACRSQGDNGRYTVQGVVVWCDR</sequence>
<comment type="caution">
    <text evidence="2">The sequence shown here is derived from an EMBL/GenBank/DDBJ whole genome shotgun (WGS) entry which is preliminary data.</text>
</comment>